<protein>
    <recommendedName>
        <fullName evidence="3">Adenylyl-sulfate kinase</fullName>
    </recommendedName>
</protein>
<dbReference type="Gene3D" id="3.40.50.300">
    <property type="entry name" value="P-loop containing nucleotide triphosphate hydrolases"/>
    <property type="match status" value="1"/>
</dbReference>
<dbReference type="AlphaFoldDB" id="A0A251YJQ9"/>
<keyword evidence="2" id="KW-1185">Reference proteome</keyword>
<dbReference type="RefSeq" id="WP_086515121.1">
    <property type="nucleotide sequence ID" value="NZ_MDJZ01000016.1"/>
</dbReference>
<reference evidence="1 2" key="1">
    <citation type="submission" date="2016-08" db="EMBL/GenBank/DDBJ databases">
        <title>Genome sequence of Clavibacter michiganensis spp strain CFBP8019.</title>
        <authorList>
            <person name="Thapa S.P."/>
            <person name="Coaker G."/>
            <person name="Jacques M.-A."/>
        </authorList>
    </citation>
    <scope>NUCLEOTIDE SEQUENCE [LARGE SCALE GENOMIC DNA]</scope>
    <source>
        <strain evidence="1">CFBP8019</strain>
    </source>
</reference>
<evidence type="ECO:0008006" key="3">
    <source>
        <dbReference type="Google" id="ProtNLM"/>
    </source>
</evidence>
<dbReference type="Proteomes" id="UP000195101">
    <property type="component" value="Unassembled WGS sequence"/>
</dbReference>
<dbReference type="OrthoDB" id="7889077at2"/>
<name>A0A251YJQ9_9MICO</name>
<gene>
    <name evidence="1" type="ORF">BFL37_10835</name>
</gene>
<dbReference type="SUPFAM" id="SSF52540">
    <property type="entry name" value="P-loop containing nucleoside triphosphate hydrolases"/>
    <property type="match status" value="1"/>
</dbReference>
<organism evidence="1 2">
    <name type="scientific">Clavibacter michiganensis</name>
    <dbReference type="NCBI Taxonomy" id="28447"/>
    <lineage>
        <taxon>Bacteria</taxon>
        <taxon>Bacillati</taxon>
        <taxon>Actinomycetota</taxon>
        <taxon>Actinomycetes</taxon>
        <taxon>Micrococcales</taxon>
        <taxon>Microbacteriaceae</taxon>
        <taxon>Clavibacter</taxon>
    </lineage>
</organism>
<dbReference type="EMBL" id="MDJZ01000016">
    <property type="protein sequence ID" value="OUE24399.1"/>
    <property type="molecule type" value="Genomic_DNA"/>
</dbReference>
<evidence type="ECO:0000313" key="1">
    <source>
        <dbReference type="EMBL" id="OUE24399.1"/>
    </source>
</evidence>
<sequence length="172" mass="18082">MTDAVILTGTVGAGKTTTMHALGALLGTRGVPHALVDADAVRLLHPASPEDPFHQELALRNLGDLSRNYRAAGARVLVVATVVEDARDLPRYAAALGSRDPLLVRLTVDAHEVRSRLDARHLDDPEGLAWHRARAPELAAIIDAAGLGGLAIDTTSRTAAEVAALVADRAGW</sequence>
<dbReference type="InterPro" id="IPR027417">
    <property type="entry name" value="P-loop_NTPase"/>
</dbReference>
<evidence type="ECO:0000313" key="2">
    <source>
        <dbReference type="Proteomes" id="UP000195101"/>
    </source>
</evidence>
<comment type="caution">
    <text evidence="1">The sequence shown here is derived from an EMBL/GenBank/DDBJ whole genome shotgun (WGS) entry which is preliminary data.</text>
</comment>
<proteinExistence type="predicted"/>
<accession>A0A251YJQ9</accession>
<dbReference type="Pfam" id="PF13238">
    <property type="entry name" value="AAA_18"/>
    <property type="match status" value="1"/>
</dbReference>